<comment type="catalytic activity">
    <reaction evidence="3">
        <text>Endohydrolysis of (1-&gt;4)-alpha-D-glucosidic linkages in polysaccharides containing three or more (1-&gt;4)-alpha-linked D-glucose units.</text>
        <dbReference type="EC" id="3.2.1.1"/>
    </reaction>
</comment>
<keyword evidence="3" id="KW-0119">Carbohydrate metabolism</keyword>
<organism evidence="5 6">
    <name type="scientific">Microlunatus panaciterrae</name>
    <dbReference type="NCBI Taxonomy" id="400768"/>
    <lineage>
        <taxon>Bacteria</taxon>
        <taxon>Bacillati</taxon>
        <taxon>Actinomycetota</taxon>
        <taxon>Actinomycetes</taxon>
        <taxon>Propionibacteriales</taxon>
        <taxon>Propionibacteriaceae</taxon>
        <taxon>Microlunatus</taxon>
    </lineage>
</organism>
<dbReference type="SUPFAM" id="SSF51445">
    <property type="entry name" value="(Trans)glycosidases"/>
    <property type="match status" value="1"/>
</dbReference>
<dbReference type="Pfam" id="PF22157">
    <property type="entry name" value="SupH-like_C"/>
    <property type="match status" value="1"/>
</dbReference>
<dbReference type="Pfam" id="PF00128">
    <property type="entry name" value="Alpha-amylase"/>
    <property type="match status" value="2"/>
</dbReference>
<dbReference type="InterPro" id="IPR045857">
    <property type="entry name" value="O16G_dom_2"/>
</dbReference>
<dbReference type="GO" id="GO:0004556">
    <property type="term" value="F:alpha-amylase activity"/>
    <property type="evidence" value="ECO:0007669"/>
    <property type="project" value="UniProtKB-EC"/>
</dbReference>
<gene>
    <name evidence="5" type="ORF">JOE57_001189</name>
</gene>
<protein>
    <recommendedName>
        <fullName evidence="3">Alpha-amylase</fullName>
        <ecNumber evidence="3">3.2.1.1</ecNumber>
    </recommendedName>
</protein>
<dbReference type="InterPro" id="IPR017853">
    <property type="entry name" value="GH"/>
</dbReference>
<evidence type="ECO:0000256" key="3">
    <source>
        <dbReference type="RuleBase" id="RU361134"/>
    </source>
</evidence>
<dbReference type="PANTHER" id="PTHR10357">
    <property type="entry name" value="ALPHA-AMYLASE FAMILY MEMBER"/>
    <property type="match status" value="1"/>
</dbReference>
<evidence type="ECO:0000256" key="1">
    <source>
        <dbReference type="ARBA" id="ARBA00008061"/>
    </source>
</evidence>
<dbReference type="InterPro" id="IPR006046">
    <property type="entry name" value="Alpha_amylase"/>
</dbReference>
<evidence type="ECO:0000313" key="5">
    <source>
        <dbReference type="EMBL" id="MBM7798268.1"/>
    </source>
</evidence>
<dbReference type="EC" id="3.2.1.1" evidence="3"/>
<dbReference type="SMART" id="SM00642">
    <property type="entry name" value="Aamy"/>
    <property type="match status" value="1"/>
</dbReference>
<evidence type="ECO:0000313" key="6">
    <source>
        <dbReference type="Proteomes" id="UP000704762"/>
    </source>
</evidence>
<dbReference type="EMBL" id="JAFBCF010000001">
    <property type="protein sequence ID" value="MBM7798268.1"/>
    <property type="molecule type" value="Genomic_DNA"/>
</dbReference>
<sequence length="551" mass="61943">MTKWYQEAVIYCLEVASFQDSNGDGRGDLRGLISRLDYLARLGVTCLWLNPIHPSPGRDNGYDVSDYYEVDPKLGSLGDFAELTRRARERGIRILLDLVVNHTSDEHAWFASARSDPSSPYRDWYVWSAEEPPDRFQGTVFPGEQTETWTFDEQAAAWYFHRFYDFQPDLNWSNPAVRKEIGKIIGFWLQLGASGFRIDAAPFVIEQVSPGVDPGPQDFSIIDSWRQETQWQKGDSVLLCEANVAPSAVSAFTGSRPDGPSDRAQMMFDFLLNPRIWLALARTDAEPLIEALTTAVRLPAGAQWATFLRNHDELDLSRLTDEQRGDVFRAFAPRPDMRLYGRGIRRRLAPMLRGERRQIELAYALQFSLPGTPVIRYGEEIGMGEDLSLDGREAIRTPMQWDDGPNGGFSSAAKELLARPVAMSGKFGARKVNVRSQHRDPTSLLRWFENLVHTLRSAPEIGTGTASILDVPLPRSVLAHRFDAPSGSILLLHNLADTPVTVDIGPLKGALEAPYDLLVDGPYDKPTRRLTGLELHGWGYRWIRLSRSDLG</sequence>
<dbReference type="InterPro" id="IPR054049">
    <property type="entry name" value="SupH-like_C"/>
</dbReference>
<accession>A0ABS2RGZ2</accession>
<reference evidence="5 6" key="1">
    <citation type="submission" date="2021-01" db="EMBL/GenBank/DDBJ databases">
        <title>Sequencing the genomes of 1000 actinobacteria strains.</title>
        <authorList>
            <person name="Klenk H.-P."/>
        </authorList>
    </citation>
    <scope>NUCLEOTIDE SEQUENCE [LARGE SCALE GENOMIC DNA]</scope>
    <source>
        <strain evidence="5 6">DSM 18662</strain>
    </source>
</reference>
<keyword evidence="6" id="KW-1185">Reference proteome</keyword>
<comment type="caution">
    <text evidence="5">The sequence shown here is derived from an EMBL/GenBank/DDBJ whole genome shotgun (WGS) entry which is preliminary data.</text>
</comment>
<keyword evidence="3 5" id="KW-0326">Glycosidase</keyword>
<name>A0ABS2RGZ2_9ACTN</name>
<dbReference type="CDD" id="cd11334">
    <property type="entry name" value="AmyAc_TreS"/>
    <property type="match status" value="1"/>
</dbReference>
<evidence type="ECO:0000259" key="4">
    <source>
        <dbReference type="SMART" id="SM00642"/>
    </source>
</evidence>
<dbReference type="Gene3D" id="3.90.400.10">
    <property type="entry name" value="Oligo-1,6-glucosidase, Domain 2"/>
    <property type="match status" value="1"/>
</dbReference>
<evidence type="ECO:0000256" key="2">
    <source>
        <dbReference type="RuleBase" id="RU003615"/>
    </source>
</evidence>
<keyword evidence="5" id="KW-0413">Isomerase</keyword>
<dbReference type="PRINTS" id="PR00110">
    <property type="entry name" value="ALPHAAMYLASE"/>
</dbReference>
<dbReference type="Proteomes" id="UP000704762">
    <property type="component" value="Unassembled WGS sequence"/>
</dbReference>
<feature type="domain" description="Glycosyl hydrolase family 13 catalytic" evidence="4">
    <location>
        <begin position="12"/>
        <end position="435"/>
    </location>
</feature>
<dbReference type="GO" id="GO:0047471">
    <property type="term" value="F:maltose alpha-D-glucosyltransferase activity"/>
    <property type="evidence" value="ECO:0007669"/>
    <property type="project" value="UniProtKB-EC"/>
</dbReference>
<dbReference type="RefSeq" id="WP_204916835.1">
    <property type="nucleotide sequence ID" value="NZ_BAAAQP010000011.1"/>
</dbReference>
<keyword evidence="3 5" id="KW-0378">Hydrolase</keyword>
<proteinExistence type="inferred from homology"/>
<comment type="similarity">
    <text evidence="1 2">Belongs to the glycosyl hydrolase 13 family.</text>
</comment>
<dbReference type="Gene3D" id="3.20.20.80">
    <property type="entry name" value="Glycosidases"/>
    <property type="match status" value="1"/>
</dbReference>
<dbReference type="PANTHER" id="PTHR10357:SF219">
    <property type="entry name" value="MALTOSE ALPHA-D-GLUCOSYLTRANSFERASE"/>
    <property type="match status" value="1"/>
</dbReference>
<dbReference type="InterPro" id="IPR006047">
    <property type="entry name" value="GH13_cat_dom"/>
</dbReference>